<accession>A0A6I5ZPR9</accession>
<evidence type="ECO:0000313" key="2">
    <source>
        <dbReference type="Proteomes" id="UP000425916"/>
    </source>
</evidence>
<dbReference type="EMBL" id="CP046244">
    <property type="protein sequence ID" value="QGP91994.1"/>
    <property type="molecule type" value="Genomic_DNA"/>
</dbReference>
<keyword evidence="2" id="KW-1185">Reference proteome</keyword>
<gene>
    <name evidence="1" type="ORF">MGLY_13490</name>
</gene>
<dbReference type="RefSeq" id="WP_246187432.1">
    <property type="nucleotide sequence ID" value="NZ_CP046244.1"/>
</dbReference>
<name>A0A6I5ZPR9_9FIRM</name>
<dbReference type="AlphaFoldDB" id="A0A6I5ZPR9"/>
<dbReference type="Proteomes" id="UP000425916">
    <property type="component" value="Chromosome"/>
</dbReference>
<organism evidence="1 2">
    <name type="scientific">Neomoorella glycerini</name>
    <dbReference type="NCBI Taxonomy" id="55779"/>
    <lineage>
        <taxon>Bacteria</taxon>
        <taxon>Bacillati</taxon>
        <taxon>Bacillota</taxon>
        <taxon>Clostridia</taxon>
        <taxon>Neomoorellales</taxon>
        <taxon>Neomoorellaceae</taxon>
        <taxon>Neomoorella</taxon>
    </lineage>
</organism>
<proteinExistence type="predicted"/>
<protein>
    <submittedName>
        <fullName evidence="1">Uncharacterized protein</fullName>
    </submittedName>
</protein>
<evidence type="ECO:0000313" key="1">
    <source>
        <dbReference type="EMBL" id="QGP91994.1"/>
    </source>
</evidence>
<sequence length="187" mass="20131">MTLADLDTVEPCYTLRPLKPKLEAMGLKVLGWETRQVTGWGEAGTVLHPAVRWALHREGDVIIDVGYGTAGAGILHLLEGAETAPDLRALAVINTARPATATVEDIIAHVRSLGRVDGLLNNTHLGEETTVDLIQAGARKVTAAARELNLPVVATAVLFEMAPLIGERDICGNPVRAIKRYMPLAFW</sequence>
<reference evidence="1 2" key="1">
    <citation type="submission" date="2019-11" db="EMBL/GenBank/DDBJ databases">
        <title>Genome sequence of Moorella glycerini DSM11254.</title>
        <authorList>
            <person name="Poehlein A."/>
            <person name="Boeer T."/>
            <person name="Daniel R."/>
        </authorList>
    </citation>
    <scope>NUCLEOTIDE SEQUENCE [LARGE SCALE GENOMIC DNA]</scope>
    <source>
        <strain evidence="1 2">DSM 11254</strain>
    </source>
</reference>